<evidence type="ECO:0000256" key="3">
    <source>
        <dbReference type="ARBA" id="ARBA00022989"/>
    </source>
</evidence>
<feature type="transmembrane region" description="Helical" evidence="6">
    <location>
        <begin position="345"/>
        <end position="372"/>
    </location>
</feature>
<gene>
    <name evidence="7" type="ORF">VHEMI05756</name>
</gene>
<proteinExistence type="predicted"/>
<feature type="transmembrane region" description="Helical" evidence="6">
    <location>
        <begin position="92"/>
        <end position="113"/>
    </location>
</feature>
<feature type="transmembrane region" description="Helical" evidence="6">
    <location>
        <begin position="232"/>
        <end position="253"/>
    </location>
</feature>
<sequence>MMIENSTEQRSDIPSPITRLPSAMSGGFNGDAEKLAKDTYPEDEIETVQQQTNSGSDTGDDDDENMRRPRTQSFWARDEAQRRRIPFAQRSLRITWGWFPVNMSTGAMASVLAQQPYTFNGLTAIGTIFYVIDLVTFCIFTLLIAGRFIRKPRAFVTSLHHPSESFFFGSYWVSIALLINGMQAYGVPHCGEWLIHTLRVVFWIYYGCALVVAVFQYQVIFHAEIMSLSDAVPAWILPAYPFLVTGVMASTLVQTQGQTSSVQMLIAGIAGQGLGWILALFIYSVYLTRLISSKMPPPSMRPGMYISVGPAAYTCAGILSLGRQAKENIPPGFLGITSFPVGDLWFGMSVPVALFLWLIAVWFSALSTLSVIRDARRMHFALQWWAFVFPNAGLAIATIHIGEAVDSRGIKIAGAVITVLLVPLWFMCVILHVRSVWRHDLLAPGKDMGVDDVNKTHDVKRQRAEERRKKKSIQESTRQGLRWRSPTWKSKSGGSSPGGCNGVEKQQQQEP</sequence>
<feature type="transmembrane region" description="Helical" evidence="6">
    <location>
        <begin position="303"/>
        <end position="325"/>
    </location>
</feature>
<dbReference type="Gene3D" id="1.50.10.150">
    <property type="entry name" value="Voltage-dependent anion channel"/>
    <property type="match status" value="1"/>
</dbReference>
<accession>A0A0A1TJG9</accession>
<feature type="region of interest" description="Disordered" evidence="5">
    <location>
        <begin position="1"/>
        <end position="75"/>
    </location>
</feature>
<dbReference type="AlphaFoldDB" id="A0A0A1TJG9"/>
<feature type="compositionally biased region" description="Basic and acidic residues" evidence="5">
    <location>
        <begin position="31"/>
        <end position="40"/>
    </location>
</feature>
<keyword evidence="8" id="KW-1185">Reference proteome</keyword>
<evidence type="ECO:0008006" key="9">
    <source>
        <dbReference type="Google" id="ProtNLM"/>
    </source>
</evidence>
<evidence type="ECO:0000256" key="2">
    <source>
        <dbReference type="ARBA" id="ARBA00022692"/>
    </source>
</evidence>
<dbReference type="Proteomes" id="UP000039046">
    <property type="component" value="Unassembled WGS sequence"/>
</dbReference>
<feature type="transmembrane region" description="Helical" evidence="6">
    <location>
        <begin position="200"/>
        <end position="220"/>
    </location>
</feature>
<feature type="transmembrane region" description="Helical" evidence="6">
    <location>
        <begin position="384"/>
        <end position="401"/>
    </location>
</feature>
<organism evidence="7 8">
    <name type="scientific">[Torrubiella] hemipterigena</name>
    <dbReference type="NCBI Taxonomy" id="1531966"/>
    <lineage>
        <taxon>Eukaryota</taxon>
        <taxon>Fungi</taxon>
        <taxon>Dikarya</taxon>
        <taxon>Ascomycota</taxon>
        <taxon>Pezizomycotina</taxon>
        <taxon>Sordariomycetes</taxon>
        <taxon>Hypocreomycetidae</taxon>
        <taxon>Hypocreales</taxon>
        <taxon>Clavicipitaceae</taxon>
        <taxon>Clavicipitaceae incertae sedis</taxon>
        <taxon>'Torrubiella' clade</taxon>
    </lineage>
</organism>
<dbReference type="CDD" id="cd09317">
    <property type="entry name" value="TDT_Mae1_like"/>
    <property type="match status" value="1"/>
</dbReference>
<feature type="transmembrane region" description="Helical" evidence="6">
    <location>
        <begin position="265"/>
        <end position="291"/>
    </location>
</feature>
<dbReference type="HOGENOM" id="CLU_030057_2_0_1"/>
<dbReference type="InterPro" id="IPR030185">
    <property type="entry name" value="Mae1"/>
</dbReference>
<dbReference type="InterPro" id="IPR004695">
    <property type="entry name" value="SLAC1/Mae1/Ssu1/TehA"/>
</dbReference>
<evidence type="ECO:0000313" key="8">
    <source>
        <dbReference type="Proteomes" id="UP000039046"/>
    </source>
</evidence>
<dbReference type="PANTHER" id="PTHR31162:SF0">
    <property type="entry name" value="MALIC ACID TRANSPORT PROTEIN"/>
    <property type="match status" value="1"/>
</dbReference>
<evidence type="ECO:0000313" key="7">
    <source>
        <dbReference type="EMBL" id="CEJ89942.1"/>
    </source>
</evidence>
<dbReference type="STRING" id="1531966.A0A0A1TJG9"/>
<evidence type="ECO:0000256" key="6">
    <source>
        <dbReference type="SAM" id="Phobius"/>
    </source>
</evidence>
<comment type="subcellular location">
    <subcellularLocation>
        <location evidence="1">Membrane</location>
        <topology evidence="1">Multi-pass membrane protein</topology>
    </subcellularLocation>
</comment>
<name>A0A0A1TJG9_9HYPO</name>
<dbReference type="GO" id="GO:0015140">
    <property type="term" value="F:malate transmembrane transporter activity"/>
    <property type="evidence" value="ECO:0007669"/>
    <property type="project" value="InterPro"/>
</dbReference>
<feature type="compositionally biased region" description="Basic and acidic residues" evidence="5">
    <location>
        <begin position="452"/>
        <end position="467"/>
    </location>
</feature>
<dbReference type="InterPro" id="IPR038665">
    <property type="entry name" value="Voltage-dep_anion_channel_sf"/>
</dbReference>
<dbReference type="GO" id="GO:0016020">
    <property type="term" value="C:membrane"/>
    <property type="evidence" value="ECO:0007669"/>
    <property type="project" value="UniProtKB-SubCell"/>
</dbReference>
<keyword evidence="3 6" id="KW-1133">Transmembrane helix</keyword>
<evidence type="ECO:0000256" key="4">
    <source>
        <dbReference type="ARBA" id="ARBA00023136"/>
    </source>
</evidence>
<reference evidence="7 8" key="1">
    <citation type="journal article" date="2015" name="Genome Announc.">
        <title>Draft Genome Sequence and Gene Annotation of the Entomopathogenic Fungus Verticillium hemipterigenum.</title>
        <authorList>
            <person name="Horn F."/>
            <person name="Habel A."/>
            <person name="Scharf D.H."/>
            <person name="Dworschak J."/>
            <person name="Brakhage A.A."/>
            <person name="Guthke R."/>
            <person name="Hertweck C."/>
            <person name="Linde J."/>
        </authorList>
    </citation>
    <scope>NUCLEOTIDE SEQUENCE [LARGE SCALE GENOMIC DNA]</scope>
</reference>
<keyword evidence="4 6" id="KW-0472">Membrane</keyword>
<dbReference type="PANTHER" id="PTHR31162">
    <property type="entry name" value="MALIC ACID TRANSPORT PROTEIN-RELATED"/>
    <property type="match status" value="1"/>
</dbReference>
<keyword evidence="2 6" id="KW-0812">Transmembrane</keyword>
<dbReference type="OrthoDB" id="2901184at2759"/>
<feature type="transmembrane region" description="Helical" evidence="6">
    <location>
        <begin position="413"/>
        <end position="433"/>
    </location>
</feature>
<dbReference type="EMBL" id="CDHN01000003">
    <property type="protein sequence ID" value="CEJ89942.1"/>
    <property type="molecule type" value="Genomic_DNA"/>
</dbReference>
<dbReference type="Pfam" id="PF03595">
    <property type="entry name" value="SLAC1"/>
    <property type="match status" value="1"/>
</dbReference>
<feature type="transmembrane region" description="Helical" evidence="6">
    <location>
        <begin position="166"/>
        <end position="188"/>
    </location>
</feature>
<evidence type="ECO:0000256" key="1">
    <source>
        <dbReference type="ARBA" id="ARBA00004141"/>
    </source>
</evidence>
<evidence type="ECO:0000256" key="5">
    <source>
        <dbReference type="SAM" id="MobiDB-lite"/>
    </source>
</evidence>
<protein>
    <recommendedName>
        <fullName evidence="9">Malic acid transport protein</fullName>
    </recommendedName>
</protein>
<feature type="region of interest" description="Disordered" evidence="5">
    <location>
        <begin position="452"/>
        <end position="511"/>
    </location>
</feature>
<feature type="transmembrane region" description="Helical" evidence="6">
    <location>
        <begin position="119"/>
        <end position="145"/>
    </location>
</feature>